<reference evidence="2" key="1">
    <citation type="journal article" date="2020" name="Stud. Mycol.">
        <title>101 Dothideomycetes genomes: a test case for predicting lifestyles and emergence of pathogens.</title>
        <authorList>
            <person name="Haridas S."/>
            <person name="Albert R."/>
            <person name="Binder M."/>
            <person name="Bloem J."/>
            <person name="Labutti K."/>
            <person name="Salamov A."/>
            <person name="Andreopoulos B."/>
            <person name="Baker S."/>
            <person name="Barry K."/>
            <person name="Bills G."/>
            <person name="Bluhm B."/>
            <person name="Cannon C."/>
            <person name="Castanera R."/>
            <person name="Culley D."/>
            <person name="Daum C."/>
            <person name="Ezra D."/>
            <person name="Gonzalez J."/>
            <person name="Henrissat B."/>
            <person name="Kuo A."/>
            <person name="Liang C."/>
            <person name="Lipzen A."/>
            <person name="Lutzoni F."/>
            <person name="Magnuson J."/>
            <person name="Mondo S."/>
            <person name="Nolan M."/>
            <person name="Ohm R."/>
            <person name="Pangilinan J."/>
            <person name="Park H.-J."/>
            <person name="Ramirez L."/>
            <person name="Alfaro M."/>
            <person name="Sun H."/>
            <person name="Tritt A."/>
            <person name="Yoshinaga Y."/>
            <person name="Zwiers L.-H."/>
            <person name="Turgeon B."/>
            <person name="Goodwin S."/>
            <person name="Spatafora J."/>
            <person name="Crous P."/>
            <person name="Grigoriev I."/>
        </authorList>
    </citation>
    <scope>NUCLEOTIDE SEQUENCE</scope>
    <source>
        <strain evidence="2">CBS 480.64</strain>
    </source>
</reference>
<name>A0A6A7BXY9_9PEZI</name>
<dbReference type="EMBL" id="MU005991">
    <property type="protein sequence ID" value="KAF2859555.1"/>
    <property type="molecule type" value="Genomic_DNA"/>
</dbReference>
<dbReference type="Proteomes" id="UP000799421">
    <property type="component" value="Unassembled WGS sequence"/>
</dbReference>
<dbReference type="AlphaFoldDB" id="A0A6A7BXY9"/>
<protein>
    <submittedName>
        <fullName evidence="2">Uncharacterized protein</fullName>
    </submittedName>
</protein>
<proteinExistence type="predicted"/>
<sequence length="173" mass="19607">MRLDILVNDLNVQVPTVAPNNGASAEEVLASVQGTNPMETGFMRTFLRIDSLVIANSFILRGLQLVLRYNAELRQELREVKDQVSILVANVLKAEHLSSFNTTGRQLMLEKLLWSYDHQEWNSGQRTAICKSMLYLSLAPMDICRPALFVWEFFKVRQAMKCSKLSEGSGRIT</sequence>
<evidence type="ECO:0000313" key="3">
    <source>
        <dbReference type="Proteomes" id="UP000799421"/>
    </source>
</evidence>
<accession>A0A6A7BXY9</accession>
<organism evidence="2 3">
    <name type="scientific">Piedraia hortae CBS 480.64</name>
    <dbReference type="NCBI Taxonomy" id="1314780"/>
    <lineage>
        <taxon>Eukaryota</taxon>
        <taxon>Fungi</taxon>
        <taxon>Dikarya</taxon>
        <taxon>Ascomycota</taxon>
        <taxon>Pezizomycotina</taxon>
        <taxon>Dothideomycetes</taxon>
        <taxon>Dothideomycetidae</taxon>
        <taxon>Capnodiales</taxon>
        <taxon>Piedraiaceae</taxon>
        <taxon>Piedraia</taxon>
    </lineage>
</organism>
<feature type="coiled-coil region" evidence="1">
    <location>
        <begin position="63"/>
        <end position="90"/>
    </location>
</feature>
<keyword evidence="3" id="KW-1185">Reference proteome</keyword>
<keyword evidence="1" id="KW-0175">Coiled coil</keyword>
<evidence type="ECO:0000256" key="1">
    <source>
        <dbReference type="SAM" id="Coils"/>
    </source>
</evidence>
<evidence type="ECO:0000313" key="2">
    <source>
        <dbReference type="EMBL" id="KAF2859555.1"/>
    </source>
</evidence>
<gene>
    <name evidence="2" type="ORF">K470DRAFT_96014</name>
</gene>